<evidence type="ECO:0000256" key="2">
    <source>
        <dbReference type="ARBA" id="ARBA00023015"/>
    </source>
</evidence>
<dbReference type="InterPro" id="IPR036390">
    <property type="entry name" value="WH_DNA-bd_sf"/>
</dbReference>
<evidence type="ECO:0000313" key="6">
    <source>
        <dbReference type="EMBL" id="RGB82386.1"/>
    </source>
</evidence>
<dbReference type="PROSITE" id="PS50931">
    <property type="entry name" value="HTH_LYSR"/>
    <property type="match status" value="1"/>
</dbReference>
<dbReference type="PANTHER" id="PTHR30346">
    <property type="entry name" value="TRANSCRIPTIONAL DUAL REGULATOR HCAR-RELATED"/>
    <property type="match status" value="1"/>
</dbReference>
<dbReference type="GO" id="GO:0003700">
    <property type="term" value="F:DNA-binding transcription factor activity"/>
    <property type="evidence" value="ECO:0007669"/>
    <property type="project" value="InterPro"/>
</dbReference>
<dbReference type="InterPro" id="IPR005119">
    <property type="entry name" value="LysR_subst-bd"/>
</dbReference>
<evidence type="ECO:0000313" key="7">
    <source>
        <dbReference type="Proteomes" id="UP000260773"/>
    </source>
</evidence>
<dbReference type="Gene3D" id="1.10.10.10">
    <property type="entry name" value="Winged helix-like DNA-binding domain superfamily/Winged helix DNA-binding domain"/>
    <property type="match status" value="1"/>
</dbReference>
<keyword evidence="3" id="KW-0238">DNA-binding</keyword>
<accession>A0A3E2TT56</accession>
<gene>
    <name evidence="6" type="ORF">DW070_00020</name>
</gene>
<evidence type="ECO:0000256" key="1">
    <source>
        <dbReference type="ARBA" id="ARBA00009437"/>
    </source>
</evidence>
<dbReference type="EMBL" id="QVEP01000001">
    <property type="protein sequence ID" value="RGB82386.1"/>
    <property type="molecule type" value="Genomic_DNA"/>
</dbReference>
<dbReference type="CDD" id="cd05466">
    <property type="entry name" value="PBP2_LTTR_substrate"/>
    <property type="match status" value="1"/>
</dbReference>
<comment type="caution">
    <text evidence="6">The sequence shown here is derived from an EMBL/GenBank/DDBJ whole genome shotgun (WGS) entry which is preliminary data.</text>
</comment>
<dbReference type="InterPro" id="IPR036388">
    <property type="entry name" value="WH-like_DNA-bd_sf"/>
</dbReference>
<comment type="similarity">
    <text evidence="1">Belongs to the LysR transcriptional regulatory family.</text>
</comment>
<evidence type="ECO:0000259" key="5">
    <source>
        <dbReference type="PROSITE" id="PS50931"/>
    </source>
</evidence>
<evidence type="ECO:0000256" key="4">
    <source>
        <dbReference type="ARBA" id="ARBA00023163"/>
    </source>
</evidence>
<dbReference type="Proteomes" id="UP000260773">
    <property type="component" value="Unassembled WGS sequence"/>
</dbReference>
<dbReference type="SUPFAM" id="SSF53850">
    <property type="entry name" value="Periplasmic binding protein-like II"/>
    <property type="match status" value="1"/>
</dbReference>
<dbReference type="GO" id="GO:0032993">
    <property type="term" value="C:protein-DNA complex"/>
    <property type="evidence" value="ECO:0007669"/>
    <property type="project" value="TreeGrafter"/>
</dbReference>
<dbReference type="PANTHER" id="PTHR30346:SF28">
    <property type="entry name" value="HTH-TYPE TRANSCRIPTIONAL REGULATOR CYNR"/>
    <property type="match status" value="1"/>
</dbReference>
<organism evidence="6 7">
    <name type="scientific">Coprococcus catus</name>
    <dbReference type="NCBI Taxonomy" id="116085"/>
    <lineage>
        <taxon>Bacteria</taxon>
        <taxon>Bacillati</taxon>
        <taxon>Bacillota</taxon>
        <taxon>Clostridia</taxon>
        <taxon>Lachnospirales</taxon>
        <taxon>Lachnospiraceae</taxon>
        <taxon>Coprococcus</taxon>
    </lineage>
</organism>
<dbReference type="Pfam" id="PF03466">
    <property type="entry name" value="LysR_substrate"/>
    <property type="match status" value="1"/>
</dbReference>
<reference evidence="6 7" key="1">
    <citation type="submission" date="2018-08" db="EMBL/GenBank/DDBJ databases">
        <title>A genome reference for cultivated species of the human gut microbiota.</title>
        <authorList>
            <person name="Zou Y."/>
            <person name="Xue W."/>
            <person name="Luo G."/>
        </authorList>
    </citation>
    <scope>NUCLEOTIDE SEQUENCE [LARGE SCALE GENOMIC DNA]</scope>
    <source>
        <strain evidence="6 7">AF45-17</strain>
    </source>
</reference>
<dbReference type="AlphaFoldDB" id="A0A3E2TT56"/>
<proteinExistence type="inferred from homology"/>
<dbReference type="GO" id="GO:0003677">
    <property type="term" value="F:DNA binding"/>
    <property type="evidence" value="ECO:0007669"/>
    <property type="project" value="UniProtKB-KW"/>
</dbReference>
<protein>
    <submittedName>
        <fullName evidence="6">LysR family transcriptional regulator</fullName>
    </submittedName>
</protein>
<dbReference type="Pfam" id="PF00126">
    <property type="entry name" value="HTH_1"/>
    <property type="match status" value="1"/>
</dbReference>
<keyword evidence="4" id="KW-0804">Transcription</keyword>
<feature type="domain" description="HTH lysR-type" evidence="5">
    <location>
        <begin position="1"/>
        <end position="58"/>
    </location>
</feature>
<sequence length="196" mass="22523">MDFTVLKYFQAVARNGNMTKTARELYITQPNLSKRIAQLEEEIGVPLFEHRKGKIVLNDYGRMFLSSVDIAFAELKAGMENVQRTYTLNQNILSLGSNILHYLAIRLPRFSEAHPEIGIRQLDFTTLELVQNLLDRNINYALSNEMIEDERIDFQLIDSNPYVFVMHKNHPLAECGKLSMGQLKEATFICDTSDFS</sequence>
<name>A0A3E2TT56_9FIRM</name>
<evidence type="ECO:0000256" key="3">
    <source>
        <dbReference type="ARBA" id="ARBA00023125"/>
    </source>
</evidence>
<dbReference type="InterPro" id="IPR000847">
    <property type="entry name" value="LysR_HTH_N"/>
</dbReference>
<keyword evidence="2" id="KW-0805">Transcription regulation</keyword>
<dbReference type="SUPFAM" id="SSF46785">
    <property type="entry name" value="Winged helix' DNA-binding domain"/>
    <property type="match status" value="1"/>
</dbReference>
<dbReference type="Gene3D" id="3.40.190.290">
    <property type="match status" value="1"/>
</dbReference>
<dbReference type="PRINTS" id="PR00039">
    <property type="entry name" value="HTHLYSR"/>
</dbReference>